<evidence type="ECO:0000313" key="1">
    <source>
        <dbReference type="EMBL" id="MBJ7267328.1"/>
    </source>
</evidence>
<comment type="caution">
    <text evidence="2">The sequence shown here is derived from an EMBL/GenBank/DDBJ whole genome shotgun (WGS) entry which is preliminary data.</text>
</comment>
<dbReference type="Proteomes" id="UP000621390">
    <property type="component" value="Unassembled WGS sequence"/>
</dbReference>
<sequence length="139" mass="15938">MTNTYKDYFNSQEQLKTASSLLNSKDYESAAAYLKRARESAKQVFNEPVLAANAVQSYTTSSILLIATYIRRHQQLPAYEFQQDSTKQLIQWLNNTNSKSLADLCHYCHQLLITGCQHSRCLGHCLQQLEEHGYAQEQT</sequence>
<organism evidence="2 3">
    <name type="scientific">Idiomarina abyssalis</name>
    <dbReference type="NCBI Taxonomy" id="86102"/>
    <lineage>
        <taxon>Bacteria</taxon>
        <taxon>Pseudomonadati</taxon>
        <taxon>Pseudomonadota</taxon>
        <taxon>Gammaproteobacteria</taxon>
        <taxon>Alteromonadales</taxon>
        <taxon>Idiomarinaceae</taxon>
        <taxon>Idiomarina</taxon>
    </lineage>
</organism>
<dbReference type="Proteomes" id="UP000655994">
    <property type="component" value="Unassembled WGS sequence"/>
</dbReference>
<proteinExistence type="predicted"/>
<evidence type="ECO:0000313" key="2">
    <source>
        <dbReference type="EMBL" id="MBJ7317113.1"/>
    </source>
</evidence>
<reference evidence="2 4" key="1">
    <citation type="submission" date="2020-09" db="EMBL/GenBank/DDBJ databases">
        <title>Draft Genomes of Bacterial Isolates from North Pond Shallow Sediments.</title>
        <authorList>
            <person name="Kiel Reese B."/>
            <person name="Mullis M."/>
            <person name="Weisend R.E."/>
        </authorList>
    </citation>
    <scope>NUCLEOTIDE SEQUENCE</scope>
    <source>
        <strain evidence="2">KJE-2</strain>
        <strain evidence="1 4">KJE-3</strain>
    </source>
</reference>
<evidence type="ECO:0000313" key="4">
    <source>
        <dbReference type="Proteomes" id="UP000655994"/>
    </source>
</evidence>
<dbReference type="EMBL" id="JAEMOS010000032">
    <property type="protein sequence ID" value="MBJ7267328.1"/>
    <property type="molecule type" value="Genomic_DNA"/>
</dbReference>
<evidence type="ECO:0000313" key="3">
    <source>
        <dbReference type="Proteomes" id="UP000621390"/>
    </source>
</evidence>
<gene>
    <name evidence="1" type="ORF">JHC10_10305</name>
    <name evidence="2" type="ORF">JHC11_14030</name>
</gene>
<protein>
    <submittedName>
        <fullName evidence="2">Uncharacterized protein</fullName>
    </submittedName>
</protein>
<dbReference type="AlphaFoldDB" id="A0A8I1GFI4"/>
<dbReference type="RefSeq" id="WP_199494713.1">
    <property type="nucleotide sequence ID" value="NZ_JAEMOO010000009.1"/>
</dbReference>
<dbReference type="EMBL" id="JAEMOP010000009">
    <property type="protein sequence ID" value="MBJ7317113.1"/>
    <property type="molecule type" value="Genomic_DNA"/>
</dbReference>
<keyword evidence="4" id="KW-1185">Reference proteome</keyword>
<accession>A0A8I1GFI4</accession>
<name>A0A8I1GFI4_9GAMM</name>